<dbReference type="AlphaFoldDB" id="A0A3G8YGS6"/>
<evidence type="ECO:0000259" key="9">
    <source>
        <dbReference type="PROSITE" id="PS50929"/>
    </source>
</evidence>
<evidence type="ECO:0000256" key="7">
    <source>
        <dbReference type="SAM" id="Phobius"/>
    </source>
</evidence>
<dbReference type="RefSeq" id="WP_124873562.1">
    <property type="nucleotide sequence ID" value="NZ_CP034184.1"/>
</dbReference>
<proteinExistence type="predicted"/>
<comment type="subcellular location">
    <subcellularLocation>
        <location evidence="1">Cell membrane</location>
        <topology evidence="1">Multi-pass membrane protein</topology>
    </subcellularLocation>
</comment>
<keyword evidence="5 7" id="KW-1133">Transmembrane helix</keyword>
<evidence type="ECO:0000256" key="6">
    <source>
        <dbReference type="ARBA" id="ARBA00023136"/>
    </source>
</evidence>
<dbReference type="KEGG" id="dph:EHF33_14830"/>
<keyword evidence="2 7" id="KW-0812">Transmembrane</keyword>
<keyword evidence="6 7" id="KW-0472">Membrane</keyword>
<accession>A0A3G8YGS6</accession>
<evidence type="ECO:0000256" key="1">
    <source>
        <dbReference type="ARBA" id="ARBA00004651"/>
    </source>
</evidence>
<dbReference type="Gene3D" id="1.20.1560.10">
    <property type="entry name" value="ABC transporter type 1, transmembrane domain"/>
    <property type="match status" value="1"/>
</dbReference>
<dbReference type="PROSITE" id="PS50893">
    <property type="entry name" value="ABC_TRANSPORTER_2"/>
    <property type="match status" value="1"/>
</dbReference>
<organism evidence="10 11">
    <name type="scientific">Deinococcus psychrotolerans</name>
    <dbReference type="NCBI Taxonomy" id="2489213"/>
    <lineage>
        <taxon>Bacteria</taxon>
        <taxon>Thermotogati</taxon>
        <taxon>Deinococcota</taxon>
        <taxon>Deinococci</taxon>
        <taxon>Deinococcales</taxon>
        <taxon>Deinococcaceae</taxon>
        <taxon>Deinococcus</taxon>
    </lineage>
</organism>
<dbReference type="InterPro" id="IPR017871">
    <property type="entry name" value="ABC_transporter-like_CS"/>
</dbReference>
<keyword evidence="4 10" id="KW-0067">ATP-binding</keyword>
<dbReference type="Gene3D" id="3.40.50.300">
    <property type="entry name" value="P-loop containing nucleotide triphosphate hydrolases"/>
    <property type="match status" value="1"/>
</dbReference>
<dbReference type="PANTHER" id="PTHR43394:SF1">
    <property type="entry name" value="ATP-BINDING CASSETTE SUB-FAMILY B MEMBER 10, MITOCHONDRIAL"/>
    <property type="match status" value="1"/>
</dbReference>
<dbReference type="GO" id="GO:0005524">
    <property type="term" value="F:ATP binding"/>
    <property type="evidence" value="ECO:0007669"/>
    <property type="project" value="UniProtKB-KW"/>
</dbReference>
<evidence type="ECO:0000313" key="11">
    <source>
        <dbReference type="Proteomes" id="UP000276417"/>
    </source>
</evidence>
<dbReference type="PROSITE" id="PS00211">
    <property type="entry name" value="ABC_TRANSPORTER_1"/>
    <property type="match status" value="1"/>
</dbReference>
<dbReference type="InterPro" id="IPR003439">
    <property type="entry name" value="ABC_transporter-like_ATP-bd"/>
</dbReference>
<dbReference type="PANTHER" id="PTHR43394">
    <property type="entry name" value="ATP-DEPENDENT PERMEASE MDL1, MITOCHONDRIAL"/>
    <property type="match status" value="1"/>
</dbReference>
<dbReference type="Pfam" id="PF00005">
    <property type="entry name" value="ABC_tran"/>
    <property type="match status" value="1"/>
</dbReference>
<dbReference type="GO" id="GO:0005886">
    <property type="term" value="C:plasma membrane"/>
    <property type="evidence" value="ECO:0007669"/>
    <property type="project" value="UniProtKB-SubCell"/>
</dbReference>
<dbReference type="OrthoDB" id="9806127at2"/>
<keyword evidence="3" id="KW-0547">Nucleotide-binding</keyword>
<keyword evidence="11" id="KW-1185">Reference proteome</keyword>
<dbReference type="EMBL" id="CP034184">
    <property type="protein sequence ID" value="AZI44173.1"/>
    <property type="molecule type" value="Genomic_DNA"/>
</dbReference>
<dbReference type="InterPro" id="IPR036640">
    <property type="entry name" value="ABC1_TM_sf"/>
</dbReference>
<dbReference type="SUPFAM" id="SSF90123">
    <property type="entry name" value="ABC transporter transmembrane region"/>
    <property type="match status" value="1"/>
</dbReference>
<name>A0A3G8YGS6_9DEIO</name>
<dbReference type="InterPro" id="IPR003593">
    <property type="entry name" value="AAA+_ATPase"/>
</dbReference>
<feature type="transmembrane region" description="Helical" evidence="7">
    <location>
        <begin position="19"/>
        <end position="36"/>
    </location>
</feature>
<evidence type="ECO:0000256" key="5">
    <source>
        <dbReference type="ARBA" id="ARBA00022989"/>
    </source>
</evidence>
<dbReference type="Proteomes" id="UP000276417">
    <property type="component" value="Chromosome 2"/>
</dbReference>
<dbReference type="PROSITE" id="PS50929">
    <property type="entry name" value="ABC_TM1F"/>
    <property type="match status" value="1"/>
</dbReference>
<feature type="transmembrane region" description="Helical" evidence="7">
    <location>
        <begin position="56"/>
        <end position="77"/>
    </location>
</feature>
<dbReference type="GO" id="GO:0016887">
    <property type="term" value="F:ATP hydrolysis activity"/>
    <property type="evidence" value="ECO:0007669"/>
    <property type="project" value="InterPro"/>
</dbReference>
<feature type="domain" description="ABC transmembrane type-1" evidence="9">
    <location>
        <begin position="20"/>
        <end position="299"/>
    </location>
</feature>
<feature type="domain" description="ABC transporter" evidence="8">
    <location>
        <begin position="339"/>
        <end position="549"/>
    </location>
</feature>
<dbReference type="InterPro" id="IPR039421">
    <property type="entry name" value="Type_1_exporter"/>
</dbReference>
<dbReference type="GO" id="GO:0015421">
    <property type="term" value="F:ABC-type oligopeptide transporter activity"/>
    <property type="evidence" value="ECO:0007669"/>
    <property type="project" value="TreeGrafter"/>
</dbReference>
<evidence type="ECO:0000259" key="8">
    <source>
        <dbReference type="PROSITE" id="PS50893"/>
    </source>
</evidence>
<dbReference type="InterPro" id="IPR027417">
    <property type="entry name" value="P-loop_NTPase"/>
</dbReference>
<protein>
    <submittedName>
        <fullName evidence="10">ABC transporter ATP-binding protein</fullName>
    </submittedName>
</protein>
<evidence type="ECO:0000313" key="10">
    <source>
        <dbReference type="EMBL" id="AZI44173.1"/>
    </source>
</evidence>
<sequence>MNVLLALWRQRQPKTGRRYVLSALGYALMLGLPVLAAQQLGHLIDALTQTANAPQILILLLAFIGAEMLANFSRLLWIRELSSFDRPLADRLRLIFLHRVIWQPEPDRLENTSVFNAHQQDTTRLTHLLLETYRVVISVAVAASALTLMVRVSVPYTLACLIPAALVPPLLSRIRRSLVDVTHQSRQTADTLSSQLQSAVQLAPQLAFTPAQAALLERYSQALTSHSNHTVKTALLQSAVEELAYRAGTVLRAGLLLLTAPAILRGEFTIGQYLIFSAYLEWLMNFPNILTAAQASWQQAQQAAVRLSATLGLAEKNALQSVVALNNAASYAQNTAASSPTLTLHNVTVANGPFKNFSAAVPAQGFTVITGPSGSGKTTLLKILAGEAGFTGELQPALHTALLHQQPTFLVGTVRDNLTLTLDLPEADIQAAWDVSGLQDDGLTLDSTQTAQQLSGGQQQRLALARTLLHGPLTLLLDSPTSALDARTEHHVVQALIRSGRNIVAATNRLMLLEQADAVVYLEAGQVLATGTHAGMMQSHARYRRHVQQETEV</sequence>
<evidence type="ECO:0000256" key="4">
    <source>
        <dbReference type="ARBA" id="ARBA00022840"/>
    </source>
</evidence>
<dbReference type="SUPFAM" id="SSF52540">
    <property type="entry name" value="P-loop containing nucleoside triphosphate hydrolases"/>
    <property type="match status" value="1"/>
</dbReference>
<evidence type="ECO:0000256" key="2">
    <source>
        <dbReference type="ARBA" id="ARBA00022692"/>
    </source>
</evidence>
<feature type="transmembrane region" description="Helical" evidence="7">
    <location>
        <begin position="132"/>
        <end position="150"/>
    </location>
</feature>
<evidence type="ECO:0000256" key="3">
    <source>
        <dbReference type="ARBA" id="ARBA00022741"/>
    </source>
</evidence>
<dbReference type="SMART" id="SM00382">
    <property type="entry name" value="AAA"/>
    <property type="match status" value="1"/>
</dbReference>
<gene>
    <name evidence="10" type="ORF">EHF33_14830</name>
</gene>
<dbReference type="InterPro" id="IPR011527">
    <property type="entry name" value="ABC1_TM_dom"/>
</dbReference>
<reference evidence="10 11" key="1">
    <citation type="submission" date="2018-11" db="EMBL/GenBank/DDBJ databases">
        <title>Deinococcus shelandsis sp. nov., isolated from South Shetland Islands soil of Antarctica.</title>
        <authorList>
            <person name="Tian J."/>
        </authorList>
    </citation>
    <scope>NUCLEOTIDE SEQUENCE [LARGE SCALE GENOMIC DNA]</scope>
    <source>
        <strain evidence="10 11">S14-83T</strain>
    </source>
</reference>